<sequence length="103" mass="11629">MSATIKFLSVFYLCVVLGAVFAKHVAPDSKPVSHHVADSGAKTIVIYLNDFATLGANDHGHKRFKRTVTPWDDELEALRDFEQLRDLDHDLDAKYNGIDSKWK</sequence>
<reference evidence="3" key="1">
    <citation type="submission" date="2025-08" db="UniProtKB">
        <authorList>
            <consortium name="RefSeq"/>
        </authorList>
    </citation>
    <scope>IDENTIFICATION</scope>
    <source>
        <tissue evidence="3">Whole larval tissue</tissue>
    </source>
</reference>
<proteinExistence type="predicted"/>
<feature type="signal peptide" evidence="1">
    <location>
        <begin position="1"/>
        <end position="22"/>
    </location>
</feature>
<accession>A0A9R0DG84</accession>
<dbReference type="RefSeq" id="XP_035452130.1">
    <property type="nucleotide sequence ID" value="XM_035596237.2"/>
</dbReference>
<name>A0A9R0DG84_SPOFR</name>
<evidence type="ECO:0000313" key="2">
    <source>
        <dbReference type="Proteomes" id="UP000829999"/>
    </source>
</evidence>
<keyword evidence="2" id="KW-1185">Reference proteome</keyword>
<gene>
    <name evidence="3" type="primary">LOC118277445</name>
</gene>
<dbReference type="GeneID" id="118277445"/>
<protein>
    <submittedName>
        <fullName evidence="3">Uncharacterized protein LOC118277445</fullName>
    </submittedName>
</protein>
<feature type="chain" id="PRO_5040435787" evidence="1">
    <location>
        <begin position="23"/>
        <end position="103"/>
    </location>
</feature>
<dbReference type="OrthoDB" id="7502325at2759"/>
<organism evidence="2 3">
    <name type="scientific">Spodoptera frugiperda</name>
    <name type="common">Fall armyworm</name>
    <dbReference type="NCBI Taxonomy" id="7108"/>
    <lineage>
        <taxon>Eukaryota</taxon>
        <taxon>Metazoa</taxon>
        <taxon>Ecdysozoa</taxon>
        <taxon>Arthropoda</taxon>
        <taxon>Hexapoda</taxon>
        <taxon>Insecta</taxon>
        <taxon>Pterygota</taxon>
        <taxon>Neoptera</taxon>
        <taxon>Endopterygota</taxon>
        <taxon>Lepidoptera</taxon>
        <taxon>Glossata</taxon>
        <taxon>Ditrysia</taxon>
        <taxon>Noctuoidea</taxon>
        <taxon>Noctuidae</taxon>
        <taxon>Amphipyrinae</taxon>
        <taxon>Spodoptera</taxon>
    </lineage>
</organism>
<evidence type="ECO:0000313" key="3">
    <source>
        <dbReference type="RefSeq" id="XP_035452130.1"/>
    </source>
</evidence>
<evidence type="ECO:0000256" key="1">
    <source>
        <dbReference type="SAM" id="SignalP"/>
    </source>
</evidence>
<dbReference type="Proteomes" id="UP000829999">
    <property type="component" value="Chromosome 10"/>
</dbReference>
<keyword evidence="1" id="KW-0732">Signal</keyword>
<dbReference type="AlphaFoldDB" id="A0A9R0DG84"/>